<dbReference type="AlphaFoldDB" id="A0A835VNI1"/>
<feature type="compositionally biased region" description="Polar residues" evidence="1">
    <location>
        <begin position="788"/>
        <end position="799"/>
    </location>
</feature>
<feature type="compositionally biased region" description="Low complexity" evidence="1">
    <location>
        <begin position="763"/>
        <end position="787"/>
    </location>
</feature>
<dbReference type="EMBL" id="JADCNM010000001">
    <property type="protein sequence ID" value="KAG0503231.1"/>
    <property type="molecule type" value="Genomic_DNA"/>
</dbReference>
<dbReference type="PANTHER" id="PTHR47184:SF2">
    <property type="entry name" value="SYMPLEKIN"/>
    <property type="match status" value="1"/>
</dbReference>
<dbReference type="OrthoDB" id="331600at2759"/>
<feature type="region of interest" description="Disordered" evidence="1">
    <location>
        <begin position="763"/>
        <end position="805"/>
    </location>
</feature>
<feature type="domain" description="Symplekin C-terminal" evidence="2">
    <location>
        <begin position="547"/>
        <end position="725"/>
    </location>
</feature>
<organism evidence="3 4">
    <name type="scientific">Vanilla planifolia</name>
    <name type="common">Vanilla</name>
    <dbReference type="NCBI Taxonomy" id="51239"/>
    <lineage>
        <taxon>Eukaryota</taxon>
        <taxon>Viridiplantae</taxon>
        <taxon>Streptophyta</taxon>
        <taxon>Embryophyta</taxon>
        <taxon>Tracheophyta</taxon>
        <taxon>Spermatophyta</taxon>
        <taxon>Magnoliopsida</taxon>
        <taxon>Liliopsida</taxon>
        <taxon>Asparagales</taxon>
        <taxon>Orchidaceae</taxon>
        <taxon>Vanilloideae</taxon>
        <taxon>Vanilleae</taxon>
        <taxon>Vanilla</taxon>
    </lineage>
</organism>
<reference evidence="3 4" key="1">
    <citation type="journal article" date="2020" name="Nat. Food">
        <title>A phased Vanilla planifolia genome enables genetic improvement of flavour and production.</title>
        <authorList>
            <person name="Hasing T."/>
            <person name="Tang H."/>
            <person name="Brym M."/>
            <person name="Khazi F."/>
            <person name="Huang T."/>
            <person name="Chambers A.H."/>
        </authorList>
    </citation>
    <scope>NUCLEOTIDE SEQUENCE [LARGE SCALE GENOMIC DNA]</scope>
    <source>
        <tissue evidence="3">Leaf</tissue>
    </source>
</reference>
<accession>A0A835VNI1</accession>
<feature type="region of interest" description="Disordered" evidence="1">
    <location>
        <begin position="90"/>
        <end position="119"/>
    </location>
</feature>
<gene>
    <name evidence="3" type="ORF">HPP92_003303</name>
</gene>
<evidence type="ECO:0000313" key="4">
    <source>
        <dbReference type="Proteomes" id="UP000639772"/>
    </source>
</evidence>
<protein>
    <recommendedName>
        <fullName evidence="2">Symplekin C-terminal domain-containing protein</fullName>
    </recommendedName>
</protein>
<name>A0A835VNI1_VANPL</name>
<dbReference type="Proteomes" id="UP000639772">
    <property type="component" value="Chromosome 1"/>
</dbReference>
<evidence type="ECO:0000313" key="3">
    <source>
        <dbReference type="EMBL" id="KAG0503231.1"/>
    </source>
</evidence>
<dbReference type="InterPro" id="IPR022075">
    <property type="entry name" value="Symplekin_C"/>
</dbReference>
<dbReference type="Pfam" id="PF12295">
    <property type="entry name" value="Symplekin_C"/>
    <property type="match status" value="1"/>
</dbReference>
<evidence type="ECO:0000259" key="2">
    <source>
        <dbReference type="Pfam" id="PF12295"/>
    </source>
</evidence>
<comment type="caution">
    <text evidence="3">The sequence shown here is derived from an EMBL/GenBank/DDBJ whole genome shotgun (WGS) entry which is preliminary data.</text>
</comment>
<proteinExistence type="predicted"/>
<evidence type="ECO:0000256" key="1">
    <source>
        <dbReference type="SAM" id="MobiDB-lite"/>
    </source>
</evidence>
<dbReference type="PANTHER" id="PTHR47184">
    <property type="entry name" value="PHOSPHATIDYLINOSITOL 3-AND 4-KINASE FAMILY PROTEIN-RELATED"/>
    <property type="match status" value="1"/>
</dbReference>
<sequence length="805" mass="89135">MVVRISSGKDWDAWIHKVLLKQETQFNFVDAIDLTEMLASDISLKNHAPDIRLFEKVMVVDCVGVYYMEILEWRHRLMEALKVIDSEELGEQPVKHEKSSESQGIGTDGSVSMKEDKSSLQVSDEVHRELGLKRLPDEDSNNVSADGVFEKRIRQSPLAEGSNQVGPVLLHDERPSMPLNKMGTGPTTNLEHEETDVIMVEKAVTSSDLDDALKAASGTDASVASSLLSIEKTAPVLPPYGNDSEVTEGKIPGLESTIHLHETQELPEARHTFSNVKEPPLENAQCLGATLPVDISPSTSASYSVEALSPRAEVIDASEPPSTLSLISSAHDVLPKMFPLDLDPWDLLQKHVISDFLNHEGHELTLRVLYRLYREAEQDQDFLLSRTATSVYEMFLLNVAEALRDKFPASDKSLGRLLAEVPYLSEGVLNTLECLCSPQSKEKQERDFPGGDRITQGLSAVWSLILLRPSSRDRCLQIVLQSAVHHMEEVRMKAIRLVANKLFPMPNPPTGSENLLMQVLQTLTDGAVPSQDLISCVRTLYNSRMKDVEFLIPVLPFLSKDEIFPLMPQLVNLPMDKFQVALTRILQVQLSLVTPRALLKCFISIHGIDSEKDSVPLKKIMDACSACFELRPVFTQQVLASVLNQLVEQIPLPLLFMRTVIQAIGVFPGLVDFVMDILSRLVSKQIWKYPKLWVGFLKCALQTKPQSFKVLLQLPAAQLENALNKNPVLRPPLVEHANQPNIRSTLPRSTLVVLGLANDPQRSAQASQTSAQAQQTSQSQAADTASSNTDPATEVTQDCATAAVD</sequence>